<dbReference type="EMBL" id="CP114588">
    <property type="protein sequence ID" value="WBA07864.1"/>
    <property type="molecule type" value="Genomic_DNA"/>
</dbReference>
<name>A0AA47LQM2_9GAMM</name>
<sequence length="250" mass="26747">MSLTRPVLWKNLGMAFGIVILVFQLGGCTVSNGGHRVVKEHPPVEMIEPNSLLQRGKFGTSVPITPALSLTAAHVAEFSASDVVAIHPRCDVALIKADNRGLQLPDLGLIYQGDTVEVFGKSSAGDVLNASGLYYMDLMIAGFKEVENCPSSITDAPIRGGMSGGGAFNGNGELVGILVGFAHPEKTTLDNGQRLGLERMTIFVSINYIHAWLETKAARYGGLQPLSLPIEQDIVHNNHVTDMTLLNSQP</sequence>
<keyword evidence="1" id="KW-0472">Membrane</keyword>
<dbReference type="GO" id="GO:0008233">
    <property type="term" value="F:peptidase activity"/>
    <property type="evidence" value="ECO:0007669"/>
    <property type="project" value="UniProtKB-KW"/>
</dbReference>
<reference evidence="2" key="1">
    <citation type="submission" date="2022-09" db="EMBL/GenBank/DDBJ databases">
        <authorList>
            <person name="Li Z.-J."/>
        </authorList>
    </citation>
    <scope>NUCLEOTIDE SEQUENCE</scope>
    <source>
        <strain evidence="2">TGB11</strain>
    </source>
</reference>
<evidence type="ECO:0000313" key="3">
    <source>
        <dbReference type="Proteomes" id="UP001164748"/>
    </source>
</evidence>
<proteinExistence type="predicted"/>
<feature type="transmembrane region" description="Helical" evidence="1">
    <location>
        <begin position="12"/>
        <end position="30"/>
    </location>
</feature>
<organism evidence="2 3">
    <name type="scientific">Salinivibrio kushneri</name>
    <dbReference type="NCBI Taxonomy" id="1908198"/>
    <lineage>
        <taxon>Bacteria</taxon>
        <taxon>Pseudomonadati</taxon>
        <taxon>Pseudomonadota</taxon>
        <taxon>Gammaproteobacteria</taxon>
        <taxon>Vibrionales</taxon>
        <taxon>Vibrionaceae</taxon>
        <taxon>Salinivibrio</taxon>
    </lineage>
</organism>
<evidence type="ECO:0000256" key="1">
    <source>
        <dbReference type="SAM" id="Phobius"/>
    </source>
</evidence>
<dbReference type="InterPro" id="IPR009003">
    <property type="entry name" value="Peptidase_S1_PA"/>
</dbReference>
<keyword evidence="2" id="KW-0378">Hydrolase</keyword>
<evidence type="ECO:0000313" key="2">
    <source>
        <dbReference type="EMBL" id="WBA07864.1"/>
    </source>
</evidence>
<keyword evidence="1" id="KW-1133">Transmembrane helix</keyword>
<gene>
    <name evidence="2" type="ORF">N8M53_08400</name>
</gene>
<dbReference type="Proteomes" id="UP001164748">
    <property type="component" value="Chromosome"/>
</dbReference>
<dbReference type="GO" id="GO:0006508">
    <property type="term" value="P:proteolysis"/>
    <property type="evidence" value="ECO:0007669"/>
    <property type="project" value="UniProtKB-KW"/>
</dbReference>
<protein>
    <submittedName>
        <fullName evidence="2">Serine protease</fullName>
    </submittedName>
</protein>
<accession>A0AA47LQM2</accession>
<keyword evidence="2" id="KW-0645">Protease</keyword>
<dbReference type="SUPFAM" id="SSF50494">
    <property type="entry name" value="Trypsin-like serine proteases"/>
    <property type="match status" value="1"/>
</dbReference>
<dbReference type="Pfam" id="PF13365">
    <property type="entry name" value="Trypsin_2"/>
    <property type="match status" value="1"/>
</dbReference>
<dbReference type="RefSeq" id="WP_269578449.1">
    <property type="nucleotide sequence ID" value="NZ_CP114588.1"/>
</dbReference>
<keyword evidence="1" id="KW-0812">Transmembrane</keyword>
<dbReference type="AlphaFoldDB" id="A0AA47LQM2"/>
<dbReference type="Gene3D" id="2.40.10.120">
    <property type="match status" value="1"/>
</dbReference>